<dbReference type="PANTHER" id="PTHR12526:SF630">
    <property type="entry name" value="GLYCOSYLTRANSFERASE"/>
    <property type="match status" value="1"/>
</dbReference>
<dbReference type="EMBL" id="BMIL01000009">
    <property type="protein sequence ID" value="GGC71305.1"/>
    <property type="molecule type" value="Genomic_DNA"/>
</dbReference>
<dbReference type="GO" id="GO:0016740">
    <property type="term" value="F:transferase activity"/>
    <property type="evidence" value="ECO:0007669"/>
    <property type="project" value="UniProtKB-KW"/>
</dbReference>
<dbReference type="SUPFAM" id="SSF53756">
    <property type="entry name" value="UDP-Glycosyltransferase/glycogen phosphorylase"/>
    <property type="match status" value="1"/>
</dbReference>
<organism evidence="1 2">
    <name type="scientific">Pedobacter quisquiliarum</name>
    <dbReference type="NCBI Taxonomy" id="1834438"/>
    <lineage>
        <taxon>Bacteria</taxon>
        <taxon>Pseudomonadati</taxon>
        <taxon>Bacteroidota</taxon>
        <taxon>Sphingobacteriia</taxon>
        <taxon>Sphingobacteriales</taxon>
        <taxon>Sphingobacteriaceae</taxon>
        <taxon>Pedobacter</taxon>
    </lineage>
</organism>
<dbReference type="PANTHER" id="PTHR12526">
    <property type="entry name" value="GLYCOSYLTRANSFERASE"/>
    <property type="match status" value="1"/>
</dbReference>
<gene>
    <name evidence="1" type="primary">rfaG</name>
    <name evidence="1" type="ORF">GCM10011387_26000</name>
</gene>
<sequence length="399" mass="46061">MLLKNKTIIFLGNARFDGNIKSTSFFIAQNLAKHNKVFFIDYPFTLKDCFTTSFDTKELKLRRRKFSLFSDGRLRTKIKNLEIIVTPPVLPINFMPEGTIFRRLLNFNQEIIARRVKKVLRAEKVSEFIYVNAFNFHYPDIAERINPSLSVYQCVDPMIVPYDMKHGIYSEKQLVAKSDLVICTSKALYLEKSTQNSNTFFIPNGTDLNPKGIGNVTFDRHDKLKSIPRPVIGYLGTIERRINFELITEVIMLNPDKSFVFAGPVSEGFVPEELYKLQNVRFLGTISHQDVEQMISSFDVAIIPFKKDDVSKTIFPIKLFEYLSAGKPVVATDFNEDLKDYTEDCVAYCRTATNFSYALNDMLQKDSEAEKQRRRQLAQKNTWEVRASQFAEILNSHLK</sequence>
<dbReference type="Pfam" id="PF13692">
    <property type="entry name" value="Glyco_trans_1_4"/>
    <property type="match status" value="1"/>
</dbReference>
<name>A0A916XH20_9SPHI</name>
<evidence type="ECO:0000313" key="2">
    <source>
        <dbReference type="Proteomes" id="UP000651668"/>
    </source>
</evidence>
<keyword evidence="1" id="KW-0808">Transferase</keyword>
<accession>A0A916XH20</accession>
<dbReference type="Gene3D" id="3.40.50.11010">
    <property type="match status" value="1"/>
</dbReference>
<dbReference type="Gene3D" id="3.40.50.2000">
    <property type="entry name" value="Glycogen Phosphorylase B"/>
    <property type="match status" value="1"/>
</dbReference>
<reference evidence="1" key="1">
    <citation type="journal article" date="2014" name="Int. J. Syst. Evol. Microbiol.">
        <title>Complete genome sequence of Corynebacterium casei LMG S-19264T (=DSM 44701T), isolated from a smear-ripened cheese.</title>
        <authorList>
            <consortium name="US DOE Joint Genome Institute (JGI-PGF)"/>
            <person name="Walter F."/>
            <person name="Albersmeier A."/>
            <person name="Kalinowski J."/>
            <person name="Ruckert C."/>
        </authorList>
    </citation>
    <scope>NUCLEOTIDE SEQUENCE</scope>
    <source>
        <strain evidence="1">CGMCC 1.15343</strain>
    </source>
</reference>
<keyword evidence="2" id="KW-1185">Reference proteome</keyword>
<evidence type="ECO:0000313" key="1">
    <source>
        <dbReference type="EMBL" id="GGC71305.1"/>
    </source>
</evidence>
<dbReference type="RefSeq" id="WP_188627357.1">
    <property type="nucleotide sequence ID" value="NZ_BMIL01000009.1"/>
</dbReference>
<reference evidence="1" key="2">
    <citation type="submission" date="2020-09" db="EMBL/GenBank/DDBJ databases">
        <authorList>
            <person name="Sun Q."/>
            <person name="Zhou Y."/>
        </authorList>
    </citation>
    <scope>NUCLEOTIDE SEQUENCE</scope>
    <source>
        <strain evidence="1">CGMCC 1.15343</strain>
    </source>
</reference>
<proteinExistence type="predicted"/>
<dbReference type="Proteomes" id="UP000651668">
    <property type="component" value="Unassembled WGS sequence"/>
</dbReference>
<dbReference type="AlphaFoldDB" id="A0A916XH20"/>
<protein>
    <submittedName>
        <fullName evidence="1">Glycosyl transferase</fullName>
    </submittedName>
</protein>
<comment type="caution">
    <text evidence="1">The sequence shown here is derived from an EMBL/GenBank/DDBJ whole genome shotgun (WGS) entry which is preliminary data.</text>
</comment>